<dbReference type="SUPFAM" id="SSF82051">
    <property type="entry name" value="Obg GTP-binding protein N-terminal domain"/>
    <property type="match status" value="1"/>
</dbReference>
<dbReference type="Gene3D" id="3.40.50.300">
    <property type="entry name" value="P-loop containing nucleotide triphosphate hydrolases"/>
    <property type="match status" value="1"/>
</dbReference>
<reference evidence="5 6" key="1">
    <citation type="journal article" date="2010" name="Proc. Natl. Acad. Sci. U.S.A.">
        <title>Insights into evolution of multicellular fungi from the assembled chromosomes of the mushroom Coprinopsis cinerea (Coprinus cinereus).</title>
        <authorList>
            <person name="Stajich J.E."/>
            <person name="Wilke S.K."/>
            <person name="Ahren D."/>
            <person name="Au C.H."/>
            <person name="Birren B.W."/>
            <person name="Borodovsky M."/>
            <person name="Burns C."/>
            <person name="Canback B."/>
            <person name="Casselton L.A."/>
            <person name="Cheng C.K."/>
            <person name="Deng J."/>
            <person name="Dietrich F.S."/>
            <person name="Fargo D.C."/>
            <person name="Farman M.L."/>
            <person name="Gathman A.C."/>
            <person name="Goldberg J."/>
            <person name="Guigo R."/>
            <person name="Hoegger P.J."/>
            <person name="Hooker J.B."/>
            <person name="Huggins A."/>
            <person name="James T.Y."/>
            <person name="Kamada T."/>
            <person name="Kilaru S."/>
            <person name="Kodira C."/>
            <person name="Kues U."/>
            <person name="Kupfer D."/>
            <person name="Kwan H.S."/>
            <person name="Lomsadze A."/>
            <person name="Li W."/>
            <person name="Lilly W.W."/>
            <person name="Ma L.J."/>
            <person name="Mackey A.J."/>
            <person name="Manning G."/>
            <person name="Martin F."/>
            <person name="Muraguchi H."/>
            <person name="Natvig D.O."/>
            <person name="Palmerini H."/>
            <person name="Ramesh M.A."/>
            <person name="Rehmeyer C.J."/>
            <person name="Roe B.A."/>
            <person name="Shenoy N."/>
            <person name="Stanke M."/>
            <person name="Ter-Hovhannisyan V."/>
            <person name="Tunlid A."/>
            <person name="Velagapudi R."/>
            <person name="Vision T.J."/>
            <person name="Zeng Q."/>
            <person name="Zolan M.E."/>
            <person name="Pukkila P.J."/>
        </authorList>
    </citation>
    <scope>NUCLEOTIDE SEQUENCE [LARGE SCALE GENOMIC DNA]</scope>
    <source>
        <strain evidence="6">Okayama-7 / 130 / ATCC MYA-4618 / FGSC 9003</strain>
    </source>
</reference>
<name>A8NZR9_COPC7</name>
<dbReference type="Proteomes" id="UP000001861">
    <property type="component" value="Unassembled WGS sequence"/>
</dbReference>
<dbReference type="KEGG" id="cci:CC1G_06939"/>
<evidence type="ECO:0000259" key="4">
    <source>
        <dbReference type="PROSITE" id="PS51883"/>
    </source>
</evidence>
<dbReference type="STRING" id="240176.A8NZR9"/>
<dbReference type="InParanoid" id="A8NZR9"/>
<sequence>MLCGINSSLGHSGGAVCWRLVRANLFVTSSLPRFNSTVAGTSAKKGTRAEEDEEAFRRRRKTEWKRRQGGQTFLDHVIVTVRAGKGGDGCAAFHREKFKPYGPPSGGNGGRGADVYILPTPHLTTLSSVPKKIRAENGTHGQGAWQNGKSAPPYVLRVPLGTIVREIPLGDPRRAKDEWEAEEESLEGLGPDERKIRMREKRWLHYPGAADSNVDRESFLEAEAAHYKLERERRIMRRKRALEEPIYLDLDKEVKAERPVDAPLGTKQRDPLGYLVASGGQGGAGNTHFLTTDNRSPKYATRGQEGERITLELELKLLADVGLVGMPNAGKSTLLRALTGGRAKTEVANYPFTTLNPVVGIVRVAEDGTWEGSISGPGVHDETIIEEQQEAERMFSGEYAFARTRNEKATDDEYLDKIGRGHHFDVYESFRFTISDNPGLISRASENHGLGHSFLRAMERSPALVYVIDLSAPDPWNELIVLRDELEKYEAGMSTKARMVIANKADLLAEGGDEEAVRAAKEKLKRLEEFVKTQMVLPDGRNLEVVPTSAKYSQNLDKIVALMKQYVMDAREQQP</sequence>
<keyword evidence="6" id="KW-1185">Reference proteome</keyword>
<comment type="caution">
    <text evidence="5">The sequence shown here is derived from an EMBL/GenBank/DDBJ whole genome shotgun (WGS) entry which is preliminary data.</text>
</comment>
<dbReference type="SUPFAM" id="SSF52540">
    <property type="entry name" value="P-loop containing nucleoside triphosphate hydrolases"/>
    <property type="match status" value="1"/>
</dbReference>
<evidence type="ECO:0000256" key="2">
    <source>
        <dbReference type="ARBA" id="ARBA00023134"/>
    </source>
</evidence>
<dbReference type="EMBL" id="AACS02000006">
    <property type="protein sequence ID" value="EAU84077.1"/>
    <property type="molecule type" value="Genomic_DNA"/>
</dbReference>
<dbReference type="InterPro" id="IPR006169">
    <property type="entry name" value="GTP1_OBG_dom"/>
</dbReference>
<evidence type="ECO:0000259" key="3">
    <source>
        <dbReference type="PROSITE" id="PS51710"/>
    </source>
</evidence>
<dbReference type="PROSITE" id="PS51710">
    <property type="entry name" value="G_OBG"/>
    <property type="match status" value="1"/>
</dbReference>
<dbReference type="CDD" id="cd01898">
    <property type="entry name" value="Obg"/>
    <property type="match status" value="1"/>
</dbReference>
<dbReference type="InterPro" id="IPR031167">
    <property type="entry name" value="G_OBG"/>
</dbReference>
<feature type="domain" description="Obg" evidence="4">
    <location>
        <begin position="71"/>
        <end position="318"/>
    </location>
</feature>
<dbReference type="AlphaFoldDB" id="A8NZR9"/>
<dbReference type="PROSITE" id="PS51883">
    <property type="entry name" value="OBG"/>
    <property type="match status" value="1"/>
</dbReference>
<dbReference type="RefSeq" id="XP_001837733.1">
    <property type="nucleotide sequence ID" value="XM_001837681.2"/>
</dbReference>
<accession>A8NZR9</accession>
<dbReference type="InterPro" id="IPR006073">
    <property type="entry name" value="GTP-bd"/>
</dbReference>
<dbReference type="VEuPathDB" id="FungiDB:CC1G_06939"/>
<dbReference type="GO" id="GO:0003924">
    <property type="term" value="F:GTPase activity"/>
    <property type="evidence" value="ECO:0007669"/>
    <property type="project" value="InterPro"/>
</dbReference>
<dbReference type="GO" id="GO:0042254">
    <property type="term" value="P:ribosome biogenesis"/>
    <property type="evidence" value="ECO:0007669"/>
    <property type="project" value="UniProtKB-UniRule"/>
</dbReference>
<evidence type="ECO:0000313" key="5">
    <source>
        <dbReference type="EMBL" id="EAU84077.1"/>
    </source>
</evidence>
<dbReference type="Gene3D" id="2.70.210.12">
    <property type="entry name" value="GTP1/OBG domain"/>
    <property type="match status" value="1"/>
</dbReference>
<dbReference type="Pfam" id="PF01926">
    <property type="entry name" value="MMR_HSR1"/>
    <property type="match status" value="1"/>
</dbReference>
<dbReference type="eggNOG" id="KOG1489">
    <property type="taxonomic scope" value="Eukaryota"/>
</dbReference>
<gene>
    <name evidence="5" type="ORF">CC1G_06939</name>
</gene>
<dbReference type="PANTHER" id="PTHR11702:SF31">
    <property type="entry name" value="MITOCHONDRIAL RIBOSOME-ASSOCIATED GTPASE 2"/>
    <property type="match status" value="1"/>
</dbReference>
<organism evidence="5 6">
    <name type="scientific">Coprinopsis cinerea (strain Okayama-7 / 130 / ATCC MYA-4618 / FGSC 9003)</name>
    <name type="common">Inky cap fungus</name>
    <name type="synonym">Hormographiella aspergillata</name>
    <dbReference type="NCBI Taxonomy" id="240176"/>
    <lineage>
        <taxon>Eukaryota</taxon>
        <taxon>Fungi</taxon>
        <taxon>Dikarya</taxon>
        <taxon>Basidiomycota</taxon>
        <taxon>Agaricomycotina</taxon>
        <taxon>Agaricomycetes</taxon>
        <taxon>Agaricomycetidae</taxon>
        <taxon>Agaricales</taxon>
        <taxon>Agaricineae</taxon>
        <taxon>Psathyrellaceae</taxon>
        <taxon>Coprinopsis</taxon>
    </lineage>
</organism>
<keyword evidence="1" id="KW-0547">Nucleotide-binding</keyword>
<evidence type="ECO:0000313" key="6">
    <source>
        <dbReference type="Proteomes" id="UP000001861"/>
    </source>
</evidence>
<proteinExistence type="predicted"/>
<dbReference type="GO" id="GO:0005525">
    <property type="term" value="F:GTP binding"/>
    <property type="evidence" value="ECO:0007669"/>
    <property type="project" value="UniProtKB-KW"/>
</dbReference>
<dbReference type="Pfam" id="PF01018">
    <property type="entry name" value="GTP1_OBG"/>
    <property type="match status" value="2"/>
</dbReference>
<dbReference type="InterPro" id="IPR036726">
    <property type="entry name" value="GTP1_OBG_dom_sf"/>
</dbReference>
<protein>
    <submittedName>
        <fullName evidence="5">GTPase</fullName>
    </submittedName>
</protein>
<dbReference type="FunCoup" id="A8NZR9">
    <property type="interactions" value="370"/>
</dbReference>
<dbReference type="OMA" id="PRVGHWE"/>
<dbReference type="InterPro" id="IPR045086">
    <property type="entry name" value="OBG_GTPase"/>
</dbReference>
<dbReference type="GO" id="GO:0005739">
    <property type="term" value="C:mitochondrion"/>
    <property type="evidence" value="ECO:0007669"/>
    <property type="project" value="TreeGrafter"/>
</dbReference>
<dbReference type="OrthoDB" id="347018at2759"/>
<feature type="domain" description="OBG-type G" evidence="3">
    <location>
        <begin position="319"/>
        <end position="568"/>
    </location>
</feature>
<keyword evidence="2" id="KW-0342">GTP-binding</keyword>
<evidence type="ECO:0000256" key="1">
    <source>
        <dbReference type="ARBA" id="ARBA00022741"/>
    </source>
</evidence>
<dbReference type="GeneID" id="6014295"/>
<dbReference type="InterPro" id="IPR027417">
    <property type="entry name" value="P-loop_NTPase"/>
</dbReference>
<dbReference type="PANTHER" id="PTHR11702">
    <property type="entry name" value="DEVELOPMENTALLY REGULATED GTP-BINDING PROTEIN-RELATED"/>
    <property type="match status" value="1"/>
</dbReference>